<dbReference type="AlphaFoldDB" id="A0A1V3XBW0"/>
<gene>
    <name evidence="1" type="ORF">BZL30_3773</name>
</gene>
<name>A0A1V3XBW0_MYCKA</name>
<evidence type="ECO:0000313" key="1">
    <source>
        <dbReference type="EMBL" id="OOK75941.1"/>
    </source>
</evidence>
<comment type="caution">
    <text evidence="1">The sequence shown here is derived from an EMBL/GenBank/DDBJ whole genome shotgun (WGS) entry which is preliminary data.</text>
</comment>
<reference evidence="1 2" key="1">
    <citation type="submission" date="2017-02" db="EMBL/GenBank/DDBJ databases">
        <title>Complete genome sequences of Mycobacterium kansasii strains isolated from rhesus macaques.</title>
        <authorList>
            <person name="Panda A."/>
            <person name="Nagaraj S."/>
            <person name="Zhao X."/>
            <person name="Tettelin H."/>
            <person name="Detolla L.J."/>
        </authorList>
    </citation>
    <scope>NUCLEOTIDE SEQUENCE [LARGE SCALE GENOMIC DNA]</scope>
    <source>
        <strain evidence="1 2">11-3813</strain>
    </source>
</reference>
<dbReference type="Proteomes" id="UP000189229">
    <property type="component" value="Unassembled WGS sequence"/>
</dbReference>
<dbReference type="EMBL" id="MVBM01000003">
    <property type="protein sequence ID" value="OOK75941.1"/>
    <property type="molecule type" value="Genomic_DNA"/>
</dbReference>
<protein>
    <submittedName>
        <fullName evidence="1">Putative decaprenylphosphoryl-D-2-keto erythropentose reductase</fullName>
    </submittedName>
</protein>
<accession>A0A1V3XBW0</accession>
<organism evidence="1 2">
    <name type="scientific">Mycobacterium kansasii</name>
    <dbReference type="NCBI Taxonomy" id="1768"/>
    <lineage>
        <taxon>Bacteria</taxon>
        <taxon>Bacillati</taxon>
        <taxon>Actinomycetota</taxon>
        <taxon>Actinomycetes</taxon>
        <taxon>Mycobacteriales</taxon>
        <taxon>Mycobacteriaceae</taxon>
        <taxon>Mycobacterium</taxon>
    </lineage>
</organism>
<proteinExistence type="predicted"/>
<sequence length="107" mass="11583">MLACLPDDPGRDDAVAAMKAAGARSVELVDFDAVDTESHPKVIEQCFADGDIDVAIVAFGLLGTPKSCGRTSARRCRSPRSTTPRRFRWACCWPRKCAPRASARSSQ</sequence>
<evidence type="ECO:0000313" key="2">
    <source>
        <dbReference type="Proteomes" id="UP000189229"/>
    </source>
</evidence>